<dbReference type="RefSeq" id="WP_263846837.1">
    <property type="nucleotide sequence ID" value="NZ_JAOWKW010000001.1"/>
</dbReference>
<keyword evidence="3" id="KW-1185">Reference proteome</keyword>
<dbReference type="InterPro" id="IPR045601">
    <property type="entry name" value="DUF6455"/>
</dbReference>
<gene>
    <name evidence="2" type="ORF">OE699_01610</name>
</gene>
<evidence type="ECO:0000259" key="1">
    <source>
        <dbReference type="Pfam" id="PF20056"/>
    </source>
</evidence>
<dbReference type="Pfam" id="PF20056">
    <property type="entry name" value="DUF6455"/>
    <property type="match status" value="1"/>
</dbReference>
<sequence>MFGVGTLNRHAALMNRMAEVLGVDLTDAMAKSVLSGTEWRDAVVRCTGCSDPEGCLYWLSQQDAPEDHDGAATAGAAPGFCNNRLLMGRLRAELLAHAEQV</sequence>
<accession>A0ABT2ZUV6</accession>
<organism evidence="2 3">
    <name type="scientific">Sedimentimonas flavescens</name>
    <dbReference type="NCBI Taxonomy" id="2851012"/>
    <lineage>
        <taxon>Bacteria</taxon>
        <taxon>Pseudomonadati</taxon>
        <taxon>Pseudomonadota</taxon>
        <taxon>Alphaproteobacteria</taxon>
        <taxon>Rhodobacterales</taxon>
        <taxon>Rhodobacter group</taxon>
        <taxon>Sedimentimonas</taxon>
    </lineage>
</organism>
<evidence type="ECO:0000313" key="2">
    <source>
        <dbReference type="EMBL" id="MCV2877537.1"/>
    </source>
</evidence>
<dbReference type="Proteomes" id="UP001526166">
    <property type="component" value="Unassembled WGS sequence"/>
</dbReference>
<evidence type="ECO:0000313" key="3">
    <source>
        <dbReference type="Proteomes" id="UP001526166"/>
    </source>
</evidence>
<reference evidence="2 3" key="1">
    <citation type="submission" date="2022-10" db="EMBL/GenBank/DDBJ databases">
        <title>Sinirhodobacter sp. nov., isolated from ocean surface sediments.</title>
        <authorList>
            <person name="He W."/>
            <person name="Wang L."/>
            <person name="Zhang D.-F."/>
        </authorList>
    </citation>
    <scope>NUCLEOTIDE SEQUENCE [LARGE SCALE GENOMIC DNA]</scope>
    <source>
        <strain evidence="2 3">WL0115</strain>
    </source>
</reference>
<dbReference type="EMBL" id="JAOWKW010000001">
    <property type="protein sequence ID" value="MCV2877537.1"/>
    <property type="molecule type" value="Genomic_DNA"/>
</dbReference>
<comment type="caution">
    <text evidence="2">The sequence shown here is derived from an EMBL/GenBank/DDBJ whole genome shotgun (WGS) entry which is preliminary data.</text>
</comment>
<proteinExistence type="predicted"/>
<protein>
    <submittedName>
        <fullName evidence="2">DUF6455 family protein</fullName>
    </submittedName>
</protein>
<feature type="domain" description="DUF6455" evidence="1">
    <location>
        <begin position="1"/>
        <end position="92"/>
    </location>
</feature>
<name>A0ABT2ZUV6_9RHOB</name>